<evidence type="ECO:0000256" key="2">
    <source>
        <dbReference type="SAM" id="Phobius"/>
    </source>
</evidence>
<feature type="compositionally biased region" description="Gly residues" evidence="1">
    <location>
        <begin position="668"/>
        <end position="680"/>
    </location>
</feature>
<name>A0ABT1H759_9NOCA</name>
<evidence type="ECO:0000256" key="3">
    <source>
        <dbReference type="SAM" id="SignalP"/>
    </source>
</evidence>
<keyword evidence="5" id="KW-1185">Reference proteome</keyword>
<keyword evidence="2" id="KW-0812">Transmembrane</keyword>
<keyword evidence="2" id="KW-1133">Transmembrane helix</keyword>
<feature type="transmembrane region" description="Helical" evidence="2">
    <location>
        <begin position="365"/>
        <end position="388"/>
    </location>
</feature>
<evidence type="ECO:0000313" key="4">
    <source>
        <dbReference type="EMBL" id="MCP2163071.1"/>
    </source>
</evidence>
<keyword evidence="2" id="KW-0472">Membrane</keyword>
<evidence type="ECO:0000256" key="1">
    <source>
        <dbReference type="SAM" id="MobiDB-lite"/>
    </source>
</evidence>
<feature type="chain" id="PRO_5046191511" description="TrbL/VirB6 plasmid conjugal transfer protein" evidence="3">
    <location>
        <begin position="29"/>
        <end position="751"/>
    </location>
</feature>
<feature type="compositionally biased region" description="Low complexity" evidence="1">
    <location>
        <begin position="29"/>
        <end position="38"/>
    </location>
</feature>
<feature type="region of interest" description="Disordered" evidence="1">
    <location>
        <begin position="29"/>
        <end position="50"/>
    </location>
</feature>
<reference evidence="4 5" key="1">
    <citation type="submission" date="2022-06" db="EMBL/GenBank/DDBJ databases">
        <title>Genomic Encyclopedia of Archaeal and Bacterial Type Strains, Phase II (KMG-II): from individual species to whole genera.</title>
        <authorList>
            <person name="Goeker M."/>
        </authorList>
    </citation>
    <scope>NUCLEOTIDE SEQUENCE [LARGE SCALE GENOMIC DNA]</scope>
    <source>
        <strain evidence="4 5">DSM 45037</strain>
    </source>
</reference>
<evidence type="ECO:0008006" key="6">
    <source>
        <dbReference type="Google" id="ProtNLM"/>
    </source>
</evidence>
<sequence length="751" mass="76421">MRTTTVRLLAVLLAACAALALGGGTAAAAPDSAAQPGQTSTTAGSLPKGFPDDLKQFIGGTPEFKRGPWFSGACANRGGDFGMYLSKMFPVENRLRYWALDADGKAALLIGYTQTQQSVARGFVDNPPVNLIVDGQPKTVAGKDQIAKAITDGATPASDDVYGKTFPNDNAEFYPPAPTCADDLARWTSKASTTWGMNWVGTPDDASRQAMIAAGAPDASVTDPCGMDTKRGGWAYCAHAMFVNCDKADRGDDLARCRDWNLGIGRMFAGTKDWIDRNTSFGDRVDDAIRSTPEYREAKALADAFTAVYQFSKKVVAFVKDPGNVIDDWANDIKEWAVSTTQAVLRGLVSVGEFNVGTDWFLSQYAIAAGLGVAVMSIMFITLAARAARPRGRHGGTSELVGVAFGYLPAGLLAMMFAPAVIAVLQPLTHGLTEFFAQAIGSKTDETVNNVSATLGGLTKDTLVGGTIAGIIGFLLLGLGAFALYIGLLMHQIGLPLAGIISAICWGMWIHPKWRAKALRPALMFLSLMLSTPLLFLCIGVIEDVINSAAKSSMTGDGDLKSLGQLALMGLAFFVLGLAPFSLLKWAPILPSAEDADRMGDSGAGSGAIAGAGMGAGLSAARGPHRSVGSGAATNSAAASSPGASSHSGNTGSGGHAPSAASSPISPSGGGHGGGGGHHGGSAAAGAGGKAMTGAGGKAALGAAGGLATGGLVTTAALLGSAAQGGSRAAAISAMNRIHGTAADSAPTTDQ</sequence>
<feature type="transmembrane region" description="Helical" evidence="2">
    <location>
        <begin position="522"/>
        <end position="542"/>
    </location>
</feature>
<evidence type="ECO:0000313" key="5">
    <source>
        <dbReference type="Proteomes" id="UP001205740"/>
    </source>
</evidence>
<feature type="compositionally biased region" description="Low complexity" evidence="1">
    <location>
        <begin position="620"/>
        <end position="667"/>
    </location>
</feature>
<feature type="transmembrane region" description="Helical" evidence="2">
    <location>
        <begin position="493"/>
        <end position="510"/>
    </location>
</feature>
<protein>
    <recommendedName>
        <fullName evidence="6">TrbL/VirB6 plasmid conjugal transfer protein</fullName>
    </recommendedName>
</protein>
<dbReference type="RefSeq" id="WP_253656641.1">
    <property type="nucleotide sequence ID" value="NZ_BAAAOE010000002.1"/>
</dbReference>
<gene>
    <name evidence="4" type="ORF">LX12_004284</name>
</gene>
<proteinExistence type="predicted"/>
<dbReference type="Proteomes" id="UP001205740">
    <property type="component" value="Unassembled WGS sequence"/>
</dbReference>
<dbReference type="EMBL" id="JAMTCG010000011">
    <property type="protein sequence ID" value="MCP2163071.1"/>
    <property type="molecule type" value="Genomic_DNA"/>
</dbReference>
<comment type="caution">
    <text evidence="4">The sequence shown here is derived from an EMBL/GenBank/DDBJ whole genome shotgun (WGS) entry which is preliminary data.</text>
</comment>
<accession>A0ABT1H759</accession>
<feature type="transmembrane region" description="Helical" evidence="2">
    <location>
        <begin position="463"/>
        <end position="486"/>
    </location>
</feature>
<organism evidence="4 5">
    <name type="scientific">Williamsia serinedens</name>
    <dbReference type="NCBI Taxonomy" id="391736"/>
    <lineage>
        <taxon>Bacteria</taxon>
        <taxon>Bacillati</taxon>
        <taxon>Actinomycetota</taxon>
        <taxon>Actinomycetes</taxon>
        <taxon>Mycobacteriales</taxon>
        <taxon>Nocardiaceae</taxon>
        <taxon>Williamsia</taxon>
    </lineage>
</organism>
<feature type="transmembrane region" description="Helical" evidence="2">
    <location>
        <begin position="400"/>
        <end position="425"/>
    </location>
</feature>
<feature type="transmembrane region" description="Helical" evidence="2">
    <location>
        <begin position="563"/>
        <end position="583"/>
    </location>
</feature>
<feature type="region of interest" description="Disordered" evidence="1">
    <location>
        <begin position="620"/>
        <end position="691"/>
    </location>
</feature>
<feature type="signal peptide" evidence="3">
    <location>
        <begin position="1"/>
        <end position="28"/>
    </location>
</feature>
<keyword evidence="3" id="KW-0732">Signal</keyword>